<reference evidence="1 2" key="1">
    <citation type="submission" date="2021-06" db="EMBL/GenBank/DDBJ databases">
        <authorList>
            <person name="Palmer J.M."/>
        </authorList>
    </citation>
    <scope>NUCLEOTIDE SEQUENCE [LARGE SCALE GENOMIC DNA]</scope>
    <source>
        <strain evidence="1 2">AS_MEX2019</strain>
        <tissue evidence="1">Muscle</tissue>
    </source>
</reference>
<keyword evidence="2" id="KW-1185">Reference proteome</keyword>
<proteinExistence type="predicted"/>
<protein>
    <submittedName>
        <fullName evidence="1">Uncharacterized protein</fullName>
    </submittedName>
</protein>
<organism evidence="1 2">
    <name type="scientific">Ameca splendens</name>
    <dbReference type="NCBI Taxonomy" id="208324"/>
    <lineage>
        <taxon>Eukaryota</taxon>
        <taxon>Metazoa</taxon>
        <taxon>Chordata</taxon>
        <taxon>Craniata</taxon>
        <taxon>Vertebrata</taxon>
        <taxon>Euteleostomi</taxon>
        <taxon>Actinopterygii</taxon>
        <taxon>Neopterygii</taxon>
        <taxon>Teleostei</taxon>
        <taxon>Neoteleostei</taxon>
        <taxon>Acanthomorphata</taxon>
        <taxon>Ovalentaria</taxon>
        <taxon>Atherinomorphae</taxon>
        <taxon>Cyprinodontiformes</taxon>
        <taxon>Goodeidae</taxon>
        <taxon>Ameca</taxon>
    </lineage>
</organism>
<gene>
    <name evidence="1" type="ORF">AMECASPLE_026347</name>
</gene>
<name>A0ABV0ZQX4_9TELE</name>
<dbReference type="Proteomes" id="UP001469553">
    <property type="component" value="Unassembled WGS sequence"/>
</dbReference>
<accession>A0ABV0ZQX4</accession>
<sequence>MYYSEAVCSTCFGKDCSSQHLFVTFIFSSRINHVGKDFCVTCSERLAQITCMFCSISKEVCLSQRYFRQGSIRIQFLHYSFTLNEHICISLKKLAAYFVHKLFSSVIHKNIFCSSHSVNCLILQLCIAQMVSLLEFSCTH</sequence>
<comment type="caution">
    <text evidence="1">The sequence shown here is derived from an EMBL/GenBank/DDBJ whole genome shotgun (WGS) entry which is preliminary data.</text>
</comment>
<dbReference type="EMBL" id="JAHRIP010068514">
    <property type="protein sequence ID" value="MEQ2308254.1"/>
    <property type="molecule type" value="Genomic_DNA"/>
</dbReference>
<evidence type="ECO:0000313" key="1">
    <source>
        <dbReference type="EMBL" id="MEQ2308254.1"/>
    </source>
</evidence>
<evidence type="ECO:0000313" key="2">
    <source>
        <dbReference type="Proteomes" id="UP001469553"/>
    </source>
</evidence>